<feature type="compositionally biased region" description="Polar residues" evidence="1">
    <location>
        <begin position="35"/>
        <end position="58"/>
    </location>
</feature>
<reference evidence="2" key="1">
    <citation type="submission" date="2021-03" db="EMBL/GenBank/DDBJ databases">
        <title>Draft genome sequence of rust myrtle Austropuccinia psidii MF-1, a brazilian biotype.</title>
        <authorList>
            <person name="Quecine M.C."/>
            <person name="Pachon D.M.R."/>
            <person name="Bonatelli M.L."/>
            <person name="Correr F.H."/>
            <person name="Franceschini L.M."/>
            <person name="Leite T.F."/>
            <person name="Margarido G.R.A."/>
            <person name="Almeida C.A."/>
            <person name="Ferrarezi J.A."/>
            <person name="Labate C.A."/>
        </authorList>
    </citation>
    <scope>NUCLEOTIDE SEQUENCE</scope>
    <source>
        <strain evidence="2">MF-1</strain>
    </source>
</reference>
<feature type="region of interest" description="Disordered" evidence="1">
    <location>
        <begin position="33"/>
        <end position="72"/>
    </location>
</feature>
<organism evidence="2 3">
    <name type="scientific">Austropuccinia psidii MF-1</name>
    <dbReference type="NCBI Taxonomy" id="1389203"/>
    <lineage>
        <taxon>Eukaryota</taxon>
        <taxon>Fungi</taxon>
        <taxon>Dikarya</taxon>
        <taxon>Basidiomycota</taxon>
        <taxon>Pucciniomycotina</taxon>
        <taxon>Pucciniomycetes</taxon>
        <taxon>Pucciniales</taxon>
        <taxon>Sphaerophragmiaceae</taxon>
        <taxon>Austropuccinia</taxon>
    </lineage>
</organism>
<proteinExistence type="predicted"/>
<dbReference type="Proteomes" id="UP000765509">
    <property type="component" value="Unassembled WGS sequence"/>
</dbReference>
<feature type="region of interest" description="Disordered" evidence="1">
    <location>
        <begin position="85"/>
        <end position="124"/>
    </location>
</feature>
<evidence type="ECO:0000256" key="1">
    <source>
        <dbReference type="SAM" id="MobiDB-lite"/>
    </source>
</evidence>
<dbReference type="EMBL" id="AVOT02007280">
    <property type="protein sequence ID" value="MBW0483560.1"/>
    <property type="molecule type" value="Genomic_DNA"/>
</dbReference>
<evidence type="ECO:0000313" key="3">
    <source>
        <dbReference type="Proteomes" id="UP000765509"/>
    </source>
</evidence>
<name>A0A9Q3CI62_9BASI</name>
<keyword evidence="3" id="KW-1185">Reference proteome</keyword>
<sequence>MEPAIGQRRPVQNQKTWRMTPWTQWWMTKGLEGYGSSSSAPLTPQSPLSMENGQQEVQPSIPLGRTWSNLPENMSQRDGIQRLYGSHKRLECHQEVQTPGDEGKQDKGESSHYPSDRIAADPNSSYSDFFRLTRSMLNQLSSGFTPFWSQQISGQESQLFKIPSSF</sequence>
<comment type="caution">
    <text evidence="2">The sequence shown here is derived from an EMBL/GenBank/DDBJ whole genome shotgun (WGS) entry which is preliminary data.</text>
</comment>
<accession>A0A9Q3CI62</accession>
<dbReference type="AlphaFoldDB" id="A0A9Q3CI62"/>
<protein>
    <submittedName>
        <fullName evidence="2">Uncharacterized protein</fullName>
    </submittedName>
</protein>
<feature type="compositionally biased region" description="Basic and acidic residues" evidence="1">
    <location>
        <begin position="101"/>
        <end position="119"/>
    </location>
</feature>
<gene>
    <name evidence="2" type="ORF">O181_023275</name>
</gene>
<evidence type="ECO:0000313" key="2">
    <source>
        <dbReference type="EMBL" id="MBW0483560.1"/>
    </source>
</evidence>